<dbReference type="OrthoDB" id="2359652at2759"/>
<evidence type="ECO:0000259" key="1">
    <source>
        <dbReference type="PROSITE" id="PS50097"/>
    </source>
</evidence>
<dbReference type="Proteomes" id="UP000738359">
    <property type="component" value="Unassembled WGS sequence"/>
</dbReference>
<feature type="domain" description="BTB" evidence="1">
    <location>
        <begin position="152"/>
        <end position="232"/>
    </location>
</feature>
<gene>
    <name evidence="2" type="ORF">BGZ70_000794</name>
</gene>
<organism evidence="2 3">
    <name type="scientific">Mortierella alpina</name>
    <name type="common">Oleaginous fungus</name>
    <name type="synonym">Mortierella renispora</name>
    <dbReference type="NCBI Taxonomy" id="64518"/>
    <lineage>
        <taxon>Eukaryota</taxon>
        <taxon>Fungi</taxon>
        <taxon>Fungi incertae sedis</taxon>
        <taxon>Mucoromycota</taxon>
        <taxon>Mortierellomycotina</taxon>
        <taxon>Mortierellomycetes</taxon>
        <taxon>Mortierellales</taxon>
        <taxon>Mortierellaceae</taxon>
        <taxon>Mortierella</taxon>
    </lineage>
</organism>
<dbReference type="CDD" id="cd18186">
    <property type="entry name" value="BTB_POZ_ZBTB_KLHL-like"/>
    <property type="match status" value="1"/>
</dbReference>
<keyword evidence="3" id="KW-1185">Reference proteome</keyword>
<dbReference type="EMBL" id="JAAAHY010001163">
    <property type="protein sequence ID" value="KAF9951948.1"/>
    <property type="molecule type" value="Genomic_DNA"/>
</dbReference>
<dbReference type="Gene3D" id="3.30.710.10">
    <property type="entry name" value="Potassium Channel Kv1.1, Chain A"/>
    <property type="match status" value="1"/>
</dbReference>
<protein>
    <recommendedName>
        <fullName evidence="1">BTB domain-containing protein</fullName>
    </recommendedName>
</protein>
<accession>A0A9P6IX46</accession>
<name>A0A9P6IX46_MORAP</name>
<sequence length="404" mass="46025">MATKTEQNYGSTLTFSLVCSRFEDSDEGSLTESCTITRTFEKSSPGLSQHGHWRCVFTETKKRTIELHLSMSWMPHRDTPPIVPQQDHSRTHLGVSTQVFAHELISRIQSIKIRSDSTLSELLVGRLDGLRVLAGDSIQDFEPTRCKSDVSPDVCFQFPQFPSAEHPTTILAHSSALEESQYFALRLAKVAHEKELEGTSFNGIMCAITEFTPPVFRVLLRYLYTGHVRLIKASEEATYRGASPMDTSETTEMEAAYHKSQRAFETGWRRTRVRSPGSVFFEDLYRVAERYEVAGLKELSLKAMQCTLNLSIAISMLSKTKDDIELQDLQGDDAKTERFFNEVQMDMAVGIIKEYIQFFGTQLCRAGEDQRRGQEEPELSAQERKDMTAYIGDFVLRHITRLWE</sequence>
<dbReference type="InterPro" id="IPR011333">
    <property type="entry name" value="SKP1/BTB/POZ_sf"/>
</dbReference>
<reference evidence="2" key="1">
    <citation type="journal article" date="2020" name="Fungal Divers.">
        <title>Resolving the Mortierellaceae phylogeny through synthesis of multi-gene phylogenetics and phylogenomics.</title>
        <authorList>
            <person name="Vandepol N."/>
            <person name="Liber J."/>
            <person name="Desiro A."/>
            <person name="Na H."/>
            <person name="Kennedy M."/>
            <person name="Barry K."/>
            <person name="Grigoriev I.V."/>
            <person name="Miller A.N."/>
            <person name="O'Donnell K."/>
            <person name="Stajich J.E."/>
            <person name="Bonito G."/>
        </authorList>
    </citation>
    <scope>NUCLEOTIDE SEQUENCE</scope>
    <source>
        <strain evidence="2">CK1249</strain>
    </source>
</reference>
<evidence type="ECO:0000313" key="3">
    <source>
        <dbReference type="Proteomes" id="UP000738359"/>
    </source>
</evidence>
<dbReference type="PROSITE" id="PS50097">
    <property type="entry name" value="BTB"/>
    <property type="match status" value="1"/>
</dbReference>
<comment type="caution">
    <text evidence="2">The sequence shown here is derived from an EMBL/GenBank/DDBJ whole genome shotgun (WGS) entry which is preliminary data.</text>
</comment>
<dbReference type="AlphaFoldDB" id="A0A9P6IX46"/>
<proteinExistence type="predicted"/>
<evidence type="ECO:0000313" key="2">
    <source>
        <dbReference type="EMBL" id="KAF9951948.1"/>
    </source>
</evidence>
<dbReference type="InterPro" id="IPR000210">
    <property type="entry name" value="BTB/POZ_dom"/>
</dbReference>